<keyword evidence="3" id="KW-0808">Transferase</keyword>
<evidence type="ECO:0000256" key="5">
    <source>
        <dbReference type="ARBA" id="ARBA00022729"/>
    </source>
</evidence>
<dbReference type="Gene3D" id="3.30.200.20">
    <property type="entry name" value="Phosphorylase Kinase, domain 1"/>
    <property type="match status" value="1"/>
</dbReference>
<feature type="transmembrane region" description="Helical" evidence="12">
    <location>
        <begin position="297"/>
        <end position="324"/>
    </location>
</feature>
<sequence length="677" mass="75687">MGMSGRSSSSSTSLSVRFLIAAFIVFSLSPQSICNATRPKCTSSCGHIRNISYPFRLKGDPRHCGDSGYTLSCANNKTILNMPSSGDYFVQAINYHNQTIRVVDPGLDKSNCSSLPLHSLSLRSEPFQIPTTPGNCTASSTDSSAICTEIGTTNLTFLKCPRPMNSSLYVDAAPCFPVQSASSSSSSMSSSQPKSYGYVKIGYLEVGQMKDGCSIERTTYAYLFDGYNASYKSIHNSLVYGFELHYGLHGPLLCEIQFSSFWIDERYPHSVPGFFRFLWALIQAFFGSGSYSTGFRLFVLFCFGLYVGAKFLFGAPFVTAFLIYTWKRRHLSMYNSIEEFLHGEKNLVPIRYSYSNIKKMSNKFKEKLGEGGYGSVFKARLRSGRFGAIKMLDKPKGNGQDFISEVNTIGRIHHVNVVRLVGYCVEGSKHALVYDFMLNGSLDKYIYCKEGSIPLSCMTTYEISLGVARGIKYLHEDCDMQILHFDIKPHNILLDENFIPKISDFGLAKLYPVDNSIVSLTAARGTMGYMAPELFYKNIGGVSIKADVYSFGMLLMEMASRRKNLNALAEHSSQLYFPSWVYNQYNEGKDFEVGEVVEEEKPLIKKMIITALWCIQLKPSDRPSMKEVLQMLEGDVELLRMPPEPLLYPQEMPVGAPNDNLNPTYSKVELTSSLTGR</sequence>
<evidence type="ECO:0000256" key="1">
    <source>
        <dbReference type="ARBA" id="ARBA00004479"/>
    </source>
</evidence>
<evidence type="ECO:0000256" key="8">
    <source>
        <dbReference type="ARBA" id="ARBA00022840"/>
    </source>
</evidence>
<evidence type="ECO:0000256" key="3">
    <source>
        <dbReference type="ARBA" id="ARBA00022679"/>
    </source>
</evidence>
<evidence type="ECO:0000313" key="16">
    <source>
        <dbReference type="Proteomes" id="UP000327157"/>
    </source>
</evidence>
<dbReference type="InterPro" id="IPR008271">
    <property type="entry name" value="Ser/Thr_kinase_AS"/>
</dbReference>
<dbReference type="PROSITE" id="PS00108">
    <property type="entry name" value="PROTEIN_KINASE_ST"/>
    <property type="match status" value="1"/>
</dbReference>
<comment type="subcellular location">
    <subcellularLocation>
        <location evidence="1">Membrane</location>
        <topology evidence="1">Single-pass type I membrane protein</topology>
    </subcellularLocation>
</comment>
<dbReference type="AlphaFoldDB" id="A0A5N5HGE2"/>
<dbReference type="InterPro" id="IPR011009">
    <property type="entry name" value="Kinase-like_dom_sf"/>
</dbReference>
<keyword evidence="5 13" id="KW-0732">Signal</keyword>
<keyword evidence="15" id="KW-0675">Receptor</keyword>
<keyword evidence="16" id="KW-1185">Reference proteome</keyword>
<evidence type="ECO:0000256" key="2">
    <source>
        <dbReference type="ARBA" id="ARBA00022527"/>
    </source>
</evidence>
<reference evidence="15 16" key="1">
    <citation type="submission" date="2019-09" db="EMBL/GenBank/DDBJ databases">
        <authorList>
            <person name="Ou C."/>
        </authorList>
    </citation>
    <scope>NUCLEOTIDE SEQUENCE [LARGE SCALE GENOMIC DNA]</scope>
    <source>
        <strain evidence="15">S2</strain>
        <tissue evidence="15">Leaf</tissue>
    </source>
</reference>
<organism evidence="15 16">
    <name type="scientific">Pyrus ussuriensis x Pyrus communis</name>
    <dbReference type="NCBI Taxonomy" id="2448454"/>
    <lineage>
        <taxon>Eukaryota</taxon>
        <taxon>Viridiplantae</taxon>
        <taxon>Streptophyta</taxon>
        <taxon>Embryophyta</taxon>
        <taxon>Tracheophyta</taxon>
        <taxon>Spermatophyta</taxon>
        <taxon>Magnoliopsida</taxon>
        <taxon>eudicotyledons</taxon>
        <taxon>Gunneridae</taxon>
        <taxon>Pentapetalae</taxon>
        <taxon>rosids</taxon>
        <taxon>fabids</taxon>
        <taxon>Rosales</taxon>
        <taxon>Rosaceae</taxon>
        <taxon>Amygdaloideae</taxon>
        <taxon>Maleae</taxon>
        <taxon>Pyrus</taxon>
    </lineage>
</organism>
<dbReference type="PANTHER" id="PTHR27009">
    <property type="entry name" value="RUST RESISTANCE KINASE LR10-RELATED"/>
    <property type="match status" value="1"/>
</dbReference>
<comment type="caution">
    <text evidence="15">The sequence shown here is derived from an EMBL/GenBank/DDBJ whole genome shotgun (WGS) entry which is preliminary data.</text>
</comment>
<evidence type="ECO:0000256" key="13">
    <source>
        <dbReference type="SAM" id="SignalP"/>
    </source>
</evidence>
<keyword evidence="4 12" id="KW-0812">Transmembrane</keyword>
<reference evidence="16" key="2">
    <citation type="submission" date="2019-10" db="EMBL/GenBank/DDBJ databases">
        <title>A de novo genome assembly of a pear dwarfing rootstock.</title>
        <authorList>
            <person name="Wang F."/>
            <person name="Wang J."/>
            <person name="Li S."/>
            <person name="Zhang Y."/>
            <person name="Fang M."/>
            <person name="Ma L."/>
            <person name="Zhao Y."/>
            <person name="Jiang S."/>
        </authorList>
    </citation>
    <scope>NUCLEOTIDE SEQUENCE [LARGE SCALE GENOMIC DNA]</scope>
</reference>
<evidence type="ECO:0000256" key="6">
    <source>
        <dbReference type="ARBA" id="ARBA00022741"/>
    </source>
</evidence>
<dbReference type="GO" id="GO:0004674">
    <property type="term" value="F:protein serine/threonine kinase activity"/>
    <property type="evidence" value="ECO:0007669"/>
    <property type="project" value="UniProtKB-KW"/>
</dbReference>
<keyword evidence="6" id="KW-0547">Nucleotide-binding</keyword>
<keyword evidence="11" id="KW-0325">Glycoprotein</keyword>
<dbReference type="SUPFAM" id="SSF56112">
    <property type="entry name" value="Protein kinase-like (PK-like)"/>
    <property type="match status" value="1"/>
</dbReference>
<dbReference type="EMBL" id="SMOL01000157">
    <property type="protein sequence ID" value="KAB2627079.1"/>
    <property type="molecule type" value="Genomic_DNA"/>
</dbReference>
<reference evidence="15 16" key="3">
    <citation type="submission" date="2019-11" db="EMBL/GenBank/DDBJ databases">
        <title>A de novo genome assembly of a pear dwarfing rootstock.</title>
        <authorList>
            <person name="Wang F."/>
            <person name="Wang J."/>
            <person name="Li S."/>
            <person name="Zhang Y."/>
            <person name="Fang M."/>
            <person name="Ma L."/>
            <person name="Zhao Y."/>
            <person name="Jiang S."/>
        </authorList>
    </citation>
    <scope>NUCLEOTIDE SEQUENCE [LARGE SCALE GENOMIC DNA]</scope>
    <source>
        <strain evidence="15">S2</strain>
        <tissue evidence="15">Leaf</tissue>
    </source>
</reference>
<dbReference type="SMART" id="SM00220">
    <property type="entry name" value="S_TKc"/>
    <property type="match status" value="1"/>
</dbReference>
<dbReference type="GO" id="GO:0016020">
    <property type="term" value="C:membrane"/>
    <property type="evidence" value="ECO:0007669"/>
    <property type="project" value="UniProtKB-SubCell"/>
</dbReference>
<dbReference type="OrthoDB" id="544400at2759"/>
<dbReference type="FunFam" id="1.10.510.10:FF:000590">
    <property type="entry name" value="PR5-like receptor kinase"/>
    <property type="match status" value="1"/>
</dbReference>
<keyword evidence="9 12" id="KW-1133">Transmembrane helix</keyword>
<evidence type="ECO:0000256" key="10">
    <source>
        <dbReference type="ARBA" id="ARBA00023136"/>
    </source>
</evidence>
<keyword evidence="7 15" id="KW-0418">Kinase</keyword>
<gene>
    <name evidence="15" type="ORF">D8674_020697</name>
</gene>
<dbReference type="PROSITE" id="PS50011">
    <property type="entry name" value="PROTEIN_KINASE_DOM"/>
    <property type="match status" value="1"/>
</dbReference>
<dbReference type="Pfam" id="PF13947">
    <property type="entry name" value="GUB_WAK_bind"/>
    <property type="match status" value="1"/>
</dbReference>
<dbReference type="Pfam" id="PF00069">
    <property type="entry name" value="Pkinase"/>
    <property type="match status" value="1"/>
</dbReference>
<keyword evidence="10 12" id="KW-0472">Membrane</keyword>
<feature type="chain" id="PRO_5024423810" evidence="13">
    <location>
        <begin position="35"/>
        <end position="677"/>
    </location>
</feature>
<keyword evidence="2" id="KW-0723">Serine/threonine-protein kinase</keyword>
<feature type="domain" description="Protein kinase" evidence="14">
    <location>
        <begin position="362"/>
        <end position="647"/>
    </location>
</feature>
<dbReference type="InterPro" id="IPR045874">
    <property type="entry name" value="LRK10/LRL21-25-like"/>
</dbReference>
<evidence type="ECO:0000256" key="4">
    <source>
        <dbReference type="ARBA" id="ARBA00022692"/>
    </source>
</evidence>
<dbReference type="Proteomes" id="UP000327157">
    <property type="component" value="Chromosome 2"/>
</dbReference>
<accession>A0A5N5HGE2</accession>
<evidence type="ECO:0000313" key="15">
    <source>
        <dbReference type="EMBL" id="KAB2627079.1"/>
    </source>
</evidence>
<dbReference type="GO" id="GO:0030247">
    <property type="term" value="F:polysaccharide binding"/>
    <property type="evidence" value="ECO:0007669"/>
    <property type="project" value="InterPro"/>
</dbReference>
<evidence type="ECO:0000256" key="7">
    <source>
        <dbReference type="ARBA" id="ARBA00022777"/>
    </source>
</evidence>
<dbReference type="GO" id="GO:0005524">
    <property type="term" value="F:ATP binding"/>
    <property type="evidence" value="ECO:0007669"/>
    <property type="project" value="UniProtKB-KW"/>
</dbReference>
<evidence type="ECO:0000259" key="14">
    <source>
        <dbReference type="PROSITE" id="PS50011"/>
    </source>
</evidence>
<keyword evidence="8" id="KW-0067">ATP-binding</keyword>
<name>A0A5N5HGE2_9ROSA</name>
<dbReference type="Gene3D" id="1.10.510.10">
    <property type="entry name" value="Transferase(Phosphotransferase) domain 1"/>
    <property type="match status" value="1"/>
</dbReference>
<dbReference type="InterPro" id="IPR025287">
    <property type="entry name" value="WAK_GUB"/>
</dbReference>
<evidence type="ECO:0000256" key="9">
    <source>
        <dbReference type="ARBA" id="ARBA00022989"/>
    </source>
</evidence>
<dbReference type="InterPro" id="IPR000719">
    <property type="entry name" value="Prot_kinase_dom"/>
</dbReference>
<proteinExistence type="predicted"/>
<evidence type="ECO:0000256" key="11">
    <source>
        <dbReference type="ARBA" id="ARBA00023180"/>
    </source>
</evidence>
<evidence type="ECO:0000256" key="12">
    <source>
        <dbReference type="SAM" id="Phobius"/>
    </source>
</evidence>
<protein>
    <submittedName>
        <fullName evidence="15">Receptor-like protein kinase</fullName>
    </submittedName>
</protein>
<feature type="signal peptide" evidence="13">
    <location>
        <begin position="1"/>
        <end position="34"/>
    </location>
</feature>
<dbReference type="FunFam" id="3.30.200.20:FF:000178">
    <property type="entry name" value="serine/threonine-protein kinase PBS1-like"/>
    <property type="match status" value="1"/>
</dbReference>